<dbReference type="PANTHER" id="PTHR47505:SF1">
    <property type="entry name" value="DNA UTILIZATION PROTEIN YHGH"/>
    <property type="match status" value="1"/>
</dbReference>
<protein>
    <submittedName>
        <fullName evidence="4">ComF family protein</fullName>
    </submittedName>
</protein>
<dbReference type="CDD" id="cd06223">
    <property type="entry name" value="PRTases_typeI"/>
    <property type="match status" value="1"/>
</dbReference>
<comment type="caution">
    <text evidence="4">The sequence shown here is derived from an EMBL/GenBank/DDBJ whole genome shotgun (WGS) entry which is preliminary data.</text>
</comment>
<evidence type="ECO:0000256" key="1">
    <source>
        <dbReference type="ARBA" id="ARBA00008007"/>
    </source>
</evidence>
<dbReference type="InterPro" id="IPR000836">
    <property type="entry name" value="PRTase_dom"/>
</dbReference>
<accession>A0A7W6RX94</accession>
<keyword evidence="5" id="KW-1185">Reference proteome</keyword>
<feature type="domain" description="Double zinc ribbon" evidence="3">
    <location>
        <begin position="21"/>
        <end position="87"/>
    </location>
</feature>
<evidence type="ECO:0000259" key="2">
    <source>
        <dbReference type="Pfam" id="PF00156"/>
    </source>
</evidence>
<sequence length="261" mass="27735">MTGFAHRPTAASRVAARLRPALDLVLPPRCLRCGALVAATGALCADCFAEATFITPPLCDRCGVPFGGDWGAPAAEEAAGLLCGACARRRPAWRRARAALVYDDGARPLILAFKHGDRTDAVPALAGWMGRAAGPLLDTADLIVPVPLYRWRLWRRRFNQSALLAGALARLSGRAWAPTGLIRWRATPSQGGLGHAGRAANVRGAFRVSRPERIAGRRVLLVDDVLTTGATAAECCRVLDRAGADSVDVLTLARVIRDECG</sequence>
<dbReference type="Pfam" id="PF00156">
    <property type="entry name" value="Pribosyltran"/>
    <property type="match status" value="1"/>
</dbReference>
<dbReference type="PANTHER" id="PTHR47505">
    <property type="entry name" value="DNA UTILIZATION PROTEIN YHGH"/>
    <property type="match status" value="1"/>
</dbReference>
<dbReference type="Pfam" id="PF18912">
    <property type="entry name" value="DZR_2"/>
    <property type="match status" value="1"/>
</dbReference>
<reference evidence="4 5" key="1">
    <citation type="submission" date="2020-08" db="EMBL/GenBank/DDBJ databases">
        <title>Genome sequencing of Purple Non-Sulfur Bacteria from various extreme environments.</title>
        <authorList>
            <person name="Mayer M."/>
        </authorList>
    </citation>
    <scope>NUCLEOTIDE SEQUENCE [LARGE SCALE GENOMIC DNA]</scope>
    <source>
        <strain evidence="4 5">JA135</strain>
    </source>
</reference>
<name>A0A7W6RX94_9PROT</name>
<dbReference type="InterPro" id="IPR051910">
    <property type="entry name" value="ComF/GntX_DNA_util-trans"/>
</dbReference>
<dbReference type="InterPro" id="IPR044005">
    <property type="entry name" value="DZR_2"/>
</dbReference>
<feature type="domain" description="Phosphoribosyltransferase" evidence="2">
    <location>
        <begin position="209"/>
        <end position="254"/>
    </location>
</feature>
<dbReference type="SUPFAM" id="SSF53271">
    <property type="entry name" value="PRTase-like"/>
    <property type="match status" value="1"/>
</dbReference>
<evidence type="ECO:0000259" key="3">
    <source>
        <dbReference type="Pfam" id="PF18912"/>
    </source>
</evidence>
<comment type="similarity">
    <text evidence="1">Belongs to the ComF/GntX family.</text>
</comment>
<organism evidence="4 5">
    <name type="scientific">Roseospira goensis</name>
    <dbReference type="NCBI Taxonomy" id="391922"/>
    <lineage>
        <taxon>Bacteria</taxon>
        <taxon>Pseudomonadati</taxon>
        <taxon>Pseudomonadota</taxon>
        <taxon>Alphaproteobacteria</taxon>
        <taxon>Rhodospirillales</taxon>
        <taxon>Rhodospirillaceae</taxon>
        <taxon>Roseospira</taxon>
    </lineage>
</organism>
<dbReference type="InterPro" id="IPR029057">
    <property type="entry name" value="PRTase-like"/>
</dbReference>
<dbReference type="Proteomes" id="UP000555728">
    <property type="component" value="Unassembled WGS sequence"/>
</dbReference>
<dbReference type="EMBL" id="JACIGI010000004">
    <property type="protein sequence ID" value="MBB4284915.1"/>
    <property type="molecule type" value="Genomic_DNA"/>
</dbReference>
<dbReference type="RefSeq" id="WP_184431635.1">
    <property type="nucleotide sequence ID" value="NZ_JACIGI010000004.1"/>
</dbReference>
<dbReference type="Gene3D" id="3.40.50.2020">
    <property type="match status" value="1"/>
</dbReference>
<gene>
    <name evidence="4" type="ORF">GGD88_000629</name>
</gene>
<evidence type="ECO:0000313" key="4">
    <source>
        <dbReference type="EMBL" id="MBB4284915.1"/>
    </source>
</evidence>
<proteinExistence type="inferred from homology"/>
<evidence type="ECO:0000313" key="5">
    <source>
        <dbReference type="Proteomes" id="UP000555728"/>
    </source>
</evidence>
<dbReference type="AlphaFoldDB" id="A0A7W6RX94"/>